<evidence type="ECO:0000256" key="2">
    <source>
        <dbReference type="ARBA" id="ARBA00005417"/>
    </source>
</evidence>
<dbReference type="InterPro" id="IPR015856">
    <property type="entry name" value="ABC_transpr_CbiO/EcfA_su"/>
</dbReference>
<evidence type="ECO:0000313" key="10">
    <source>
        <dbReference type="EMBL" id="PRR69447.1"/>
    </source>
</evidence>
<dbReference type="GO" id="GO:0016887">
    <property type="term" value="F:ATP hydrolysis activity"/>
    <property type="evidence" value="ECO:0007669"/>
    <property type="project" value="InterPro"/>
</dbReference>
<name>A0A2T0ALH4_9CLOT</name>
<dbReference type="EMBL" id="PVXN01000065">
    <property type="protein sequence ID" value="PRR69447.1"/>
    <property type="molecule type" value="Genomic_DNA"/>
</dbReference>
<dbReference type="Gene3D" id="3.40.50.300">
    <property type="entry name" value="P-loop containing nucleotide triphosphate hydrolases"/>
    <property type="match status" value="2"/>
</dbReference>
<keyword evidence="4" id="KW-1003">Cell membrane</keyword>
<feature type="domain" description="ABC transporter" evidence="9">
    <location>
        <begin position="290"/>
        <end position="518"/>
    </location>
</feature>
<accession>A0A2T0ALH4</accession>
<keyword evidence="7" id="KW-1278">Translocase</keyword>
<feature type="domain" description="ABC transporter" evidence="9">
    <location>
        <begin position="4"/>
        <end position="244"/>
    </location>
</feature>
<keyword evidence="10" id="KW-0378">Hydrolase</keyword>
<evidence type="ECO:0000256" key="6">
    <source>
        <dbReference type="ARBA" id="ARBA00022840"/>
    </source>
</evidence>
<comment type="similarity">
    <text evidence="2">Belongs to the ABC transporter superfamily.</text>
</comment>
<dbReference type="PANTHER" id="PTHR43553">
    <property type="entry name" value="HEAVY METAL TRANSPORTER"/>
    <property type="match status" value="1"/>
</dbReference>
<gene>
    <name evidence="10" type="primary">ykoD</name>
    <name evidence="10" type="ORF">CPAL_25330</name>
</gene>
<keyword evidence="8" id="KW-0472">Membrane</keyword>
<evidence type="ECO:0000256" key="5">
    <source>
        <dbReference type="ARBA" id="ARBA00022741"/>
    </source>
</evidence>
<dbReference type="GO" id="GO:0042626">
    <property type="term" value="F:ATPase-coupled transmembrane transporter activity"/>
    <property type="evidence" value="ECO:0007669"/>
    <property type="project" value="TreeGrafter"/>
</dbReference>
<dbReference type="InterPro" id="IPR050095">
    <property type="entry name" value="ECF_ABC_transporter_ATP-bd"/>
</dbReference>
<evidence type="ECO:0000313" key="11">
    <source>
        <dbReference type="Proteomes" id="UP000239614"/>
    </source>
</evidence>
<keyword evidence="5" id="KW-0547">Nucleotide-binding</keyword>
<comment type="subcellular location">
    <subcellularLocation>
        <location evidence="1">Cell membrane</location>
        <topology evidence="1">Peripheral membrane protein</topology>
    </subcellularLocation>
</comment>
<dbReference type="GO" id="GO:0043190">
    <property type="term" value="C:ATP-binding cassette (ABC) transporter complex"/>
    <property type="evidence" value="ECO:0007669"/>
    <property type="project" value="TreeGrafter"/>
</dbReference>
<dbReference type="CDD" id="cd03225">
    <property type="entry name" value="ABC_cobalt_CbiO_domain1"/>
    <property type="match status" value="2"/>
</dbReference>
<keyword evidence="6 10" id="KW-0067">ATP-binding</keyword>
<dbReference type="AlphaFoldDB" id="A0A2T0ALH4"/>
<dbReference type="NCBIfam" id="NF010167">
    <property type="entry name" value="PRK13648.1"/>
    <property type="match status" value="2"/>
</dbReference>
<dbReference type="PANTHER" id="PTHR43553:SF24">
    <property type="entry name" value="ENERGY-COUPLING FACTOR TRANSPORTER ATP-BINDING PROTEIN ECFA1"/>
    <property type="match status" value="1"/>
</dbReference>
<dbReference type="InterPro" id="IPR003439">
    <property type="entry name" value="ABC_transporter-like_ATP-bd"/>
</dbReference>
<keyword evidence="11" id="KW-1185">Reference proteome</keyword>
<dbReference type="InterPro" id="IPR017871">
    <property type="entry name" value="ABC_transporter-like_CS"/>
</dbReference>
<evidence type="ECO:0000256" key="7">
    <source>
        <dbReference type="ARBA" id="ARBA00022967"/>
    </source>
</evidence>
<evidence type="ECO:0000256" key="3">
    <source>
        <dbReference type="ARBA" id="ARBA00022448"/>
    </source>
</evidence>
<evidence type="ECO:0000256" key="1">
    <source>
        <dbReference type="ARBA" id="ARBA00004202"/>
    </source>
</evidence>
<evidence type="ECO:0000256" key="4">
    <source>
        <dbReference type="ARBA" id="ARBA00022475"/>
    </source>
</evidence>
<dbReference type="Proteomes" id="UP000239614">
    <property type="component" value="Unassembled WGS sequence"/>
</dbReference>
<organism evidence="10 11">
    <name type="scientific">Clostridium thermopalmarium DSM 5974</name>
    <dbReference type="NCBI Taxonomy" id="1121340"/>
    <lineage>
        <taxon>Bacteria</taxon>
        <taxon>Bacillati</taxon>
        <taxon>Bacillota</taxon>
        <taxon>Clostridia</taxon>
        <taxon>Eubacteriales</taxon>
        <taxon>Clostridiaceae</taxon>
        <taxon>Clostridium</taxon>
    </lineage>
</organism>
<dbReference type="PROSITE" id="PS00211">
    <property type="entry name" value="ABC_TRANSPORTER_1"/>
    <property type="match status" value="2"/>
</dbReference>
<sequence>MKYIEIKDLNYYYPDTKEKALDNINISVESGDIVLVLGESGSGKSTLGKCISGAIPNFYGGNISGSIIIGGKPLNDMEYNERSREITMVFQDPERQLLMNKVHREVAFGLENTGVEEKKIKRRVFEAMQFSNILSLANRNIDTLSGGQKQKVAVASAISYLPKCIILDEPTSQLDPTSSEEIVSLVKKINEEMGVTIIVIEQRVEKWFNAADKIFIMKQGRKVFYGNKMDMYREKNEYITSFLPSYLKLCKSLNISEVPQNLKEARKRLKSFKYERKVSKEHNLNEVIKINIKKLYYSYEKEEALRGINLSVRDGDFISILGPNGAGKSTFLKSIMGLIKYKGSIEIDKKEVKKQALKDLAKTVGYVSQNPNDYISKDTVYEEVKFTLDNYRIIDEGIIEETLRTLDLYKIKDKNPRDISGGERQRLAIASILVLKPKILLLDEPTRGIDNKIKGSLGKALRKLNEGGTTILMVTHDIEFAAEYGSSFLLMFNGEIVAQGSKEEVLSEGIYYTTTINKLIRDKNNNIFTLKDIMNFTEI</sequence>
<dbReference type="PROSITE" id="PS50893">
    <property type="entry name" value="ABC_TRANSPORTER_2"/>
    <property type="match status" value="2"/>
</dbReference>
<dbReference type="InterPro" id="IPR027417">
    <property type="entry name" value="P-loop_NTPase"/>
</dbReference>
<dbReference type="SMART" id="SM00382">
    <property type="entry name" value="AAA"/>
    <property type="match status" value="2"/>
</dbReference>
<comment type="caution">
    <text evidence="10">The sequence shown here is derived from an EMBL/GenBank/DDBJ whole genome shotgun (WGS) entry which is preliminary data.</text>
</comment>
<reference evidence="10 11" key="1">
    <citation type="submission" date="2018-03" db="EMBL/GenBank/DDBJ databases">
        <title>Genome sequence of Clostridium thermopalmarium DSM 5974.</title>
        <authorList>
            <person name="Poehlein A."/>
            <person name="Daniel R."/>
        </authorList>
    </citation>
    <scope>NUCLEOTIDE SEQUENCE [LARGE SCALE GENOMIC DNA]</scope>
    <source>
        <strain evidence="10 11">DSM 5974</strain>
    </source>
</reference>
<proteinExistence type="inferred from homology"/>
<dbReference type="EC" id="3.6.3.-" evidence="10"/>
<dbReference type="GO" id="GO:0005524">
    <property type="term" value="F:ATP binding"/>
    <property type="evidence" value="ECO:0007669"/>
    <property type="project" value="UniProtKB-KW"/>
</dbReference>
<dbReference type="OrthoDB" id="501320at2"/>
<dbReference type="InterPro" id="IPR003593">
    <property type="entry name" value="AAA+_ATPase"/>
</dbReference>
<protein>
    <submittedName>
        <fullName evidence="10">Putative HMP/thiamine import ATP-binding protein YkoD</fullName>
        <ecNumber evidence="10">3.6.3.-</ecNumber>
    </submittedName>
</protein>
<dbReference type="PROSITE" id="PS00675">
    <property type="entry name" value="SIGMA54_INTERACT_1"/>
    <property type="match status" value="1"/>
</dbReference>
<keyword evidence="3" id="KW-0813">Transport</keyword>
<dbReference type="InterPro" id="IPR025662">
    <property type="entry name" value="Sigma_54_int_dom_ATP-bd_1"/>
</dbReference>
<dbReference type="SUPFAM" id="SSF52540">
    <property type="entry name" value="P-loop containing nucleoside triphosphate hydrolases"/>
    <property type="match status" value="2"/>
</dbReference>
<dbReference type="RefSeq" id="WP_106024760.1">
    <property type="nucleotide sequence ID" value="NZ_PVXN01000065.1"/>
</dbReference>
<evidence type="ECO:0000259" key="9">
    <source>
        <dbReference type="PROSITE" id="PS50893"/>
    </source>
</evidence>
<evidence type="ECO:0000256" key="8">
    <source>
        <dbReference type="ARBA" id="ARBA00023136"/>
    </source>
</evidence>
<dbReference type="Pfam" id="PF00005">
    <property type="entry name" value="ABC_tran"/>
    <property type="match status" value="2"/>
</dbReference>